<name>A0A9W8A5D7_9FUNG</name>
<evidence type="ECO:0000256" key="6">
    <source>
        <dbReference type="ARBA" id="ARBA00022840"/>
    </source>
</evidence>
<dbReference type="PANTHER" id="PTHR24343">
    <property type="entry name" value="SERINE/THREONINE KINASE"/>
    <property type="match status" value="1"/>
</dbReference>
<dbReference type="PANTHER" id="PTHR24343:SF558">
    <property type="entry name" value="PROTEIN KINASE DOMAIN-CONTAINING PROTEIN"/>
    <property type="match status" value="1"/>
</dbReference>
<dbReference type="PROSITE" id="PS00108">
    <property type="entry name" value="PROTEIN_KINASE_ST"/>
    <property type="match status" value="1"/>
</dbReference>
<evidence type="ECO:0000259" key="10">
    <source>
        <dbReference type="PROSITE" id="PS50011"/>
    </source>
</evidence>
<dbReference type="PROSITE" id="PS50011">
    <property type="entry name" value="PROTEIN_KINASE_DOM"/>
    <property type="match status" value="1"/>
</dbReference>
<dbReference type="EMBL" id="JANBPU010000026">
    <property type="protein sequence ID" value="KAJ1919496.1"/>
    <property type="molecule type" value="Genomic_DNA"/>
</dbReference>
<reference evidence="11" key="1">
    <citation type="submission" date="2022-07" db="EMBL/GenBank/DDBJ databases">
        <title>Phylogenomic reconstructions and comparative analyses of Kickxellomycotina fungi.</title>
        <authorList>
            <person name="Reynolds N.K."/>
            <person name="Stajich J.E."/>
            <person name="Barry K."/>
            <person name="Grigoriev I.V."/>
            <person name="Crous P."/>
            <person name="Smith M.E."/>
        </authorList>
    </citation>
    <scope>NUCLEOTIDE SEQUENCE</scope>
    <source>
        <strain evidence="11">NBRC 100468</strain>
    </source>
</reference>
<keyword evidence="6" id="KW-0067">ATP-binding</keyword>
<feature type="region of interest" description="Disordered" evidence="9">
    <location>
        <begin position="51"/>
        <end position="87"/>
    </location>
</feature>
<organism evidence="11 12">
    <name type="scientific">Mycoemilia scoparia</name>
    <dbReference type="NCBI Taxonomy" id="417184"/>
    <lineage>
        <taxon>Eukaryota</taxon>
        <taxon>Fungi</taxon>
        <taxon>Fungi incertae sedis</taxon>
        <taxon>Zoopagomycota</taxon>
        <taxon>Kickxellomycotina</taxon>
        <taxon>Kickxellomycetes</taxon>
        <taxon>Kickxellales</taxon>
        <taxon>Kickxellaceae</taxon>
        <taxon>Mycoemilia</taxon>
    </lineage>
</organism>
<dbReference type="GO" id="GO:0004674">
    <property type="term" value="F:protein serine/threonine kinase activity"/>
    <property type="evidence" value="ECO:0007669"/>
    <property type="project" value="UniProtKB-KW"/>
</dbReference>
<proteinExistence type="predicted"/>
<dbReference type="Gene3D" id="1.10.510.10">
    <property type="entry name" value="Transferase(Phosphotransferase) domain 1"/>
    <property type="match status" value="1"/>
</dbReference>
<dbReference type="SUPFAM" id="SSF56112">
    <property type="entry name" value="Protein kinase-like (PK-like)"/>
    <property type="match status" value="1"/>
</dbReference>
<comment type="catalytic activity">
    <reaction evidence="7">
        <text>L-threonyl-[protein] + ATP = O-phospho-L-threonyl-[protein] + ADP + H(+)</text>
        <dbReference type="Rhea" id="RHEA:46608"/>
        <dbReference type="Rhea" id="RHEA-COMP:11060"/>
        <dbReference type="Rhea" id="RHEA-COMP:11605"/>
        <dbReference type="ChEBI" id="CHEBI:15378"/>
        <dbReference type="ChEBI" id="CHEBI:30013"/>
        <dbReference type="ChEBI" id="CHEBI:30616"/>
        <dbReference type="ChEBI" id="CHEBI:61977"/>
        <dbReference type="ChEBI" id="CHEBI:456216"/>
        <dbReference type="EC" id="2.7.11.1"/>
    </reaction>
</comment>
<dbReference type="Pfam" id="PF00069">
    <property type="entry name" value="Pkinase"/>
    <property type="match status" value="1"/>
</dbReference>
<feature type="region of interest" description="Disordered" evidence="9">
    <location>
        <begin position="1"/>
        <end position="31"/>
    </location>
</feature>
<sequence length="492" mass="56469">MKSTDNPHYNPQLSPTPTLTQQPSSRHRRKRWSIRATQGFRKFFGLEKNAKDNSKKHHYHHQHQQQQQQQQHPHHQSHDSRKKSMSSMEDIDNELLVEHVVVASHFSQSSHASDTTQVEGELVRWAESGYIKERYGPAVKAIGQGTGGIVHLHINGRRQFAVKKFQFPNKNGGGPRNGTHSTSSTKMEPEITPSQWKHLLDEAHFSLSLQHPCIIHTLEFVREANNSVYSVMEFCNKDLFAVIQSAPPIPDHPEQALTDERASFFFYQLISAMAYLHCKARVTHRDIKLDNICVDDADVIRVIDFGCSAEWPEDEVPFANDVCGSNPYIAPEVFKVRHIRNYSYDPRPVDIWAMAIVFIAMKTGHFPWEIATPTDPNYSLYIEHRGRVIDHWVKPSHPANKLIKDMLSIDSRLRPNIEQILEYDWVDGLRKKYSDHIKEPSMLTNTKSNSMTLTSQSSFQEAIMMASSPQKTHHSVVPECSFPESPIQILNY</sequence>
<dbReference type="InterPro" id="IPR011009">
    <property type="entry name" value="Kinase-like_dom_sf"/>
</dbReference>
<evidence type="ECO:0000256" key="3">
    <source>
        <dbReference type="ARBA" id="ARBA00022679"/>
    </source>
</evidence>
<dbReference type="GO" id="GO:0005524">
    <property type="term" value="F:ATP binding"/>
    <property type="evidence" value="ECO:0007669"/>
    <property type="project" value="UniProtKB-KW"/>
</dbReference>
<evidence type="ECO:0000256" key="5">
    <source>
        <dbReference type="ARBA" id="ARBA00022777"/>
    </source>
</evidence>
<gene>
    <name evidence="11" type="primary">SAT4</name>
    <name evidence="11" type="ORF">H4219_001967</name>
</gene>
<evidence type="ECO:0000313" key="11">
    <source>
        <dbReference type="EMBL" id="KAJ1919496.1"/>
    </source>
</evidence>
<dbReference type="AlphaFoldDB" id="A0A9W8A5D7"/>
<dbReference type="InterPro" id="IPR000719">
    <property type="entry name" value="Prot_kinase_dom"/>
</dbReference>
<feature type="compositionally biased region" description="Basic residues" evidence="9">
    <location>
        <begin position="54"/>
        <end position="63"/>
    </location>
</feature>
<evidence type="ECO:0000313" key="12">
    <source>
        <dbReference type="Proteomes" id="UP001150538"/>
    </source>
</evidence>
<keyword evidence="3" id="KW-0808">Transferase</keyword>
<evidence type="ECO:0000256" key="8">
    <source>
        <dbReference type="ARBA" id="ARBA00048679"/>
    </source>
</evidence>
<comment type="catalytic activity">
    <reaction evidence="8">
        <text>L-seryl-[protein] + ATP = O-phospho-L-seryl-[protein] + ADP + H(+)</text>
        <dbReference type="Rhea" id="RHEA:17989"/>
        <dbReference type="Rhea" id="RHEA-COMP:9863"/>
        <dbReference type="Rhea" id="RHEA-COMP:11604"/>
        <dbReference type="ChEBI" id="CHEBI:15378"/>
        <dbReference type="ChEBI" id="CHEBI:29999"/>
        <dbReference type="ChEBI" id="CHEBI:30616"/>
        <dbReference type="ChEBI" id="CHEBI:83421"/>
        <dbReference type="ChEBI" id="CHEBI:456216"/>
        <dbReference type="EC" id="2.7.11.1"/>
    </reaction>
</comment>
<keyword evidence="4" id="KW-0547">Nucleotide-binding</keyword>
<evidence type="ECO:0000256" key="4">
    <source>
        <dbReference type="ARBA" id="ARBA00022741"/>
    </source>
</evidence>
<dbReference type="OrthoDB" id="6513151at2759"/>
<protein>
    <recommendedName>
        <fullName evidence="1">non-specific serine/threonine protein kinase</fullName>
        <ecNumber evidence="1">2.7.11.1</ecNumber>
    </recommendedName>
</protein>
<feature type="region of interest" description="Disordered" evidence="9">
    <location>
        <begin position="166"/>
        <end position="188"/>
    </location>
</feature>
<keyword evidence="12" id="KW-1185">Reference proteome</keyword>
<dbReference type="GO" id="GO:0005829">
    <property type="term" value="C:cytosol"/>
    <property type="evidence" value="ECO:0007669"/>
    <property type="project" value="TreeGrafter"/>
</dbReference>
<dbReference type="InterPro" id="IPR008271">
    <property type="entry name" value="Ser/Thr_kinase_AS"/>
</dbReference>
<keyword evidence="2" id="KW-0723">Serine/threonine-protein kinase</keyword>
<evidence type="ECO:0000256" key="2">
    <source>
        <dbReference type="ARBA" id="ARBA00022527"/>
    </source>
</evidence>
<evidence type="ECO:0000256" key="9">
    <source>
        <dbReference type="SAM" id="MobiDB-lite"/>
    </source>
</evidence>
<evidence type="ECO:0000256" key="1">
    <source>
        <dbReference type="ARBA" id="ARBA00012513"/>
    </source>
</evidence>
<accession>A0A9W8A5D7</accession>
<dbReference type="EC" id="2.7.11.1" evidence="1"/>
<feature type="domain" description="Protein kinase" evidence="10">
    <location>
        <begin position="136"/>
        <end position="426"/>
    </location>
</feature>
<comment type="caution">
    <text evidence="11">The sequence shown here is derived from an EMBL/GenBank/DDBJ whole genome shotgun (WGS) entry which is preliminary data.</text>
</comment>
<dbReference type="Proteomes" id="UP001150538">
    <property type="component" value="Unassembled WGS sequence"/>
</dbReference>
<feature type="compositionally biased region" description="Basic residues" evidence="9">
    <location>
        <begin position="72"/>
        <end position="84"/>
    </location>
</feature>
<evidence type="ECO:0000256" key="7">
    <source>
        <dbReference type="ARBA" id="ARBA00047899"/>
    </source>
</evidence>
<dbReference type="SMART" id="SM00220">
    <property type="entry name" value="S_TKc"/>
    <property type="match status" value="1"/>
</dbReference>
<feature type="compositionally biased region" description="Polar residues" evidence="9">
    <location>
        <begin position="1"/>
        <end position="24"/>
    </location>
</feature>
<keyword evidence="5 11" id="KW-0418">Kinase</keyword>